<dbReference type="InterPro" id="IPR015854">
    <property type="entry name" value="ABC_transpr_LolD-like"/>
</dbReference>
<accession>A0ABN2V6C4</accession>
<keyword evidence="6" id="KW-1185">Reference proteome</keyword>
<name>A0ABN2V6C4_9ACTN</name>
<dbReference type="InterPro" id="IPR017911">
    <property type="entry name" value="MacB-like_ATP-bd"/>
</dbReference>
<dbReference type="InterPro" id="IPR003439">
    <property type="entry name" value="ABC_transporter-like_ATP-bd"/>
</dbReference>
<evidence type="ECO:0000256" key="1">
    <source>
        <dbReference type="ARBA" id="ARBA00022448"/>
    </source>
</evidence>
<evidence type="ECO:0000256" key="3">
    <source>
        <dbReference type="ARBA" id="ARBA00022840"/>
    </source>
</evidence>
<keyword evidence="2" id="KW-0547">Nucleotide-binding</keyword>
<evidence type="ECO:0000313" key="6">
    <source>
        <dbReference type="Proteomes" id="UP001500751"/>
    </source>
</evidence>
<dbReference type="EMBL" id="BAAAQN010000054">
    <property type="protein sequence ID" value="GAA2052492.1"/>
    <property type="molecule type" value="Genomic_DNA"/>
</dbReference>
<keyword evidence="1" id="KW-0813">Transport</keyword>
<dbReference type="SUPFAM" id="SSF52540">
    <property type="entry name" value="P-loop containing nucleoside triphosphate hydrolases"/>
    <property type="match status" value="1"/>
</dbReference>
<proteinExistence type="predicted"/>
<comment type="caution">
    <text evidence="5">The sequence shown here is derived from an EMBL/GenBank/DDBJ whole genome shotgun (WGS) entry which is preliminary data.</text>
</comment>
<dbReference type="InterPro" id="IPR003593">
    <property type="entry name" value="AAA+_ATPase"/>
</dbReference>
<reference evidence="5 6" key="1">
    <citation type="journal article" date="2019" name="Int. J. Syst. Evol. Microbiol.">
        <title>The Global Catalogue of Microorganisms (GCM) 10K type strain sequencing project: providing services to taxonomists for standard genome sequencing and annotation.</title>
        <authorList>
            <consortium name="The Broad Institute Genomics Platform"/>
            <consortium name="The Broad Institute Genome Sequencing Center for Infectious Disease"/>
            <person name="Wu L."/>
            <person name="Ma J."/>
        </authorList>
    </citation>
    <scope>NUCLEOTIDE SEQUENCE [LARGE SCALE GENOMIC DNA]</scope>
    <source>
        <strain evidence="5 6">JCM 16014</strain>
    </source>
</reference>
<protein>
    <submittedName>
        <fullName evidence="5">ABC transporter ATP-binding protein</fullName>
    </submittedName>
</protein>
<keyword evidence="3 5" id="KW-0067">ATP-binding</keyword>
<dbReference type="GO" id="GO:0005524">
    <property type="term" value="F:ATP binding"/>
    <property type="evidence" value="ECO:0007669"/>
    <property type="project" value="UniProtKB-KW"/>
</dbReference>
<feature type="domain" description="ABC transporter" evidence="4">
    <location>
        <begin position="2"/>
        <end position="241"/>
    </location>
</feature>
<dbReference type="InterPro" id="IPR017871">
    <property type="entry name" value="ABC_transporter-like_CS"/>
</dbReference>
<dbReference type="Gene3D" id="3.40.50.300">
    <property type="entry name" value="P-loop containing nucleotide triphosphate hydrolases"/>
    <property type="match status" value="1"/>
</dbReference>
<dbReference type="Pfam" id="PF00005">
    <property type="entry name" value="ABC_tran"/>
    <property type="match status" value="1"/>
</dbReference>
<gene>
    <name evidence="5" type="ORF">GCM10009839_69910</name>
</gene>
<dbReference type="RefSeq" id="WP_344669980.1">
    <property type="nucleotide sequence ID" value="NZ_BAAAQN010000054.1"/>
</dbReference>
<dbReference type="InterPro" id="IPR027417">
    <property type="entry name" value="P-loop_NTPase"/>
</dbReference>
<dbReference type="PANTHER" id="PTHR24220">
    <property type="entry name" value="IMPORT ATP-BINDING PROTEIN"/>
    <property type="match status" value="1"/>
</dbReference>
<evidence type="ECO:0000259" key="4">
    <source>
        <dbReference type="PROSITE" id="PS50893"/>
    </source>
</evidence>
<sequence>MYRLTAVTKDYQTNGKRVSALTDVSLTIDDGEWLAVKGPTGQGKSTLLQLLGGLSRPTSGSILVSGEDLSRMPDTRITRLRAETIGFVFQFFNLLPTLTAQENVEAALVPLGIRSSERRRRAAEALDSVGLSDRATHLPSELSGGQQQRVAIARALVKEPRVLLADEPTGNLDEDTAAEIIDLLEQRWRSRGLTVVLVTHDNAIARRAQRVAVMRRGRLTIAPSQTSALPDVFERAGFGEAGLKAPETPPAPR</sequence>
<dbReference type="PANTHER" id="PTHR24220:SF86">
    <property type="entry name" value="ABC TRANSPORTER ABCH.1"/>
    <property type="match status" value="1"/>
</dbReference>
<dbReference type="PROSITE" id="PS00211">
    <property type="entry name" value="ABC_TRANSPORTER_1"/>
    <property type="match status" value="1"/>
</dbReference>
<evidence type="ECO:0000256" key="2">
    <source>
        <dbReference type="ARBA" id="ARBA00022741"/>
    </source>
</evidence>
<dbReference type="CDD" id="cd03255">
    <property type="entry name" value="ABC_MJ0796_LolCDE_FtsE"/>
    <property type="match status" value="1"/>
</dbReference>
<evidence type="ECO:0000313" key="5">
    <source>
        <dbReference type="EMBL" id="GAA2052492.1"/>
    </source>
</evidence>
<dbReference type="PROSITE" id="PS50893">
    <property type="entry name" value="ABC_TRANSPORTER_2"/>
    <property type="match status" value="1"/>
</dbReference>
<dbReference type="Proteomes" id="UP001500751">
    <property type="component" value="Unassembled WGS sequence"/>
</dbReference>
<organism evidence="5 6">
    <name type="scientific">Catenulispora yoronensis</name>
    <dbReference type="NCBI Taxonomy" id="450799"/>
    <lineage>
        <taxon>Bacteria</taxon>
        <taxon>Bacillati</taxon>
        <taxon>Actinomycetota</taxon>
        <taxon>Actinomycetes</taxon>
        <taxon>Catenulisporales</taxon>
        <taxon>Catenulisporaceae</taxon>
        <taxon>Catenulispora</taxon>
    </lineage>
</organism>
<dbReference type="SMART" id="SM00382">
    <property type="entry name" value="AAA"/>
    <property type="match status" value="1"/>
</dbReference>